<dbReference type="Gene3D" id="3.90.1200.10">
    <property type="match status" value="1"/>
</dbReference>
<protein>
    <submittedName>
        <fullName evidence="3">Probable choline kinase 1 isoform X2</fullName>
    </submittedName>
</protein>
<reference evidence="3" key="1">
    <citation type="submission" date="2025-08" db="UniProtKB">
        <authorList>
            <consortium name="RefSeq"/>
        </authorList>
    </citation>
    <scope>IDENTIFICATION</scope>
    <source>
        <strain evidence="3">OHB3-1</strain>
    </source>
</reference>
<evidence type="ECO:0000313" key="2">
    <source>
        <dbReference type="Proteomes" id="UP000504603"/>
    </source>
</evidence>
<evidence type="ECO:0000313" key="3">
    <source>
        <dbReference type="RefSeq" id="XP_022143628.1"/>
    </source>
</evidence>
<dbReference type="Pfam" id="PF01633">
    <property type="entry name" value="Choline_kinase"/>
    <property type="match status" value="1"/>
</dbReference>
<dbReference type="AlphaFoldDB" id="A0A6J1CR64"/>
<name>A0A6J1CR64_MOMCH</name>
<accession>A0A6J1CR64</accession>
<dbReference type="GO" id="GO:0004305">
    <property type="term" value="F:ethanolamine kinase activity"/>
    <property type="evidence" value="ECO:0007669"/>
    <property type="project" value="TreeGrafter"/>
</dbReference>
<dbReference type="PANTHER" id="PTHR22603:SF93">
    <property type="entry name" value="RE24176P"/>
    <property type="match status" value="1"/>
</dbReference>
<keyword evidence="2" id="KW-1185">Reference proteome</keyword>
<dbReference type="Gene3D" id="3.30.200.20">
    <property type="entry name" value="Phosphorylase Kinase, domain 1"/>
    <property type="match status" value="1"/>
</dbReference>
<sequence length="245" mass="28393">MAIKWNGITKGNLAEELTKVIGAVAWSEWGDAMEESEESVEVRRLTGAMTNEVYQIKWKNPKSSGAEDRKVVVRVYGEGVEVFFNRDDEIRTFEWLSKLGHGPRLLAQFSHGRVEEFIHARTLSATDLRDSKISALIASKLREFHNLEMPAPKNVVLWDRMRYWLSEAKRLSSPIDVEEFWLETLEEEINMLQRELSKDSQLIGFCHNDLQYGNIMMDQHTSSITLIQITILRLPIFWTTLHTQI</sequence>
<dbReference type="GO" id="GO:0005737">
    <property type="term" value="C:cytoplasm"/>
    <property type="evidence" value="ECO:0007669"/>
    <property type="project" value="TreeGrafter"/>
</dbReference>
<keyword evidence="3" id="KW-0418">Kinase</keyword>
<proteinExistence type="inferred from homology"/>
<dbReference type="Proteomes" id="UP000504603">
    <property type="component" value="Unplaced"/>
</dbReference>
<keyword evidence="3" id="KW-0808">Transferase</keyword>
<organism evidence="2 3">
    <name type="scientific">Momordica charantia</name>
    <name type="common">Bitter gourd</name>
    <name type="synonym">Balsam pear</name>
    <dbReference type="NCBI Taxonomy" id="3673"/>
    <lineage>
        <taxon>Eukaryota</taxon>
        <taxon>Viridiplantae</taxon>
        <taxon>Streptophyta</taxon>
        <taxon>Embryophyta</taxon>
        <taxon>Tracheophyta</taxon>
        <taxon>Spermatophyta</taxon>
        <taxon>Magnoliopsida</taxon>
        <taxon>eudicotyledons</taxon>
        <taxon>Gunneridae</taxon>
        <taxon>Pentapetalae</taxon>
        <taxon>rosids</taxon>
        <taxon>fabids</taxon>
        <taxon>Cucurbitales</taxon>
        <taxon>Cucurbitaceae</taxon>
        <taxon>Momordiceae</taxon>
        <taxon>Momordica</taxon>
    </lineage>
</organism>
<dbReference type="InterPro" id="IPR011009">
    <property type="entry name" value="Kinase-like_dom_sf"/>
</dbReference>
<dbReference type="GO" id="GO:0004103">
    <property type="term" value="F:choline kinase activity"/>
    <property type="evidence" value="ECO:0007669"/>
    <property type="project" value="TreeGrafter"/>
</dbReference>
<gene>
    <name evidence="3" type="primary">LOC111013484</name>
</gene>
<dbReference type="RefSeq" id="XP_022143628.1">
    <property type="nucleotide sequence ID" value="XM_022287936.1"/>
</dbReference>
<comment type="similarity">
    <text evidence="1">Belongs to the choline/ethanolamine kinase family.</text>
</comment>
<dbReference type="GeneID" id="111013484"/>
<dbReference type="SUPFAM" id="SSF56112">
    <property type="entry name" value="Protein kinase-like (PK-like)"/>
    <property type="match status" value="1"/>
</dbReference>
<evidence type="ECO:0000256" key="1">
    <source>
        <dbReference type="ARBA" id="ARBA00038211"/>
    </source>
</evidence>
<dbReference type="GO" id="GO:0006646">
    <property type="term" value="P:phosphatidylethanolamine biosynthetic process"/>
    <property type="evidence" value="ECO:0007669"/>
    <property type="project" value="TreeGrafter"/>
</dbReference>
<dbReference type="PANTHER" id="PTHR22603">
    <property type="entry name" value="CHOLINE/ETHANOALAMINE KINASE"/>
    <property type="match status" value="1"/>
</dbReference>